<organism evidence="2 3">
    <name type="scientific">Characodon lateralis</name>
    <dbReference type="NCBI Taxonomy" id="208331"/>
    <lineage>
        <taxon>Eukaryota</taxon>
        <taxon>Metazoa</taxon>
        <taxon>Chordata</taxon>
        <taxon>Craniata</taxon>
        <taxon>Vertebrata</taxon>
        <taxon>Euteleostomi</taxon>
        <taxon>Actinopterygii</taxon>
        <taxon>Neopterygii</taxon>
        <taxon>Teleostei</taxon>
        <taxon>Neoteleostei</taxon>
        <taxon>Acanthomorphata</taxon>
        <taxon>Ovalentaria</taxon>
        <taxon>Atherinomorphae</taxon>
        <taxon>Cyprinodontiformes</taxon>
        <taxon>Goodeidae</taxon>
        <taxon>Characodon</taxon>
    </lineage>
</organism>
<dbReference type="Proteomes" id="UP001352852">
    <property type="component" value="Unassembled WGS sequence"/>
</dbReference>
<dbReference type="EMBL" id="JAHUTJ010037267">
    <property type="protein sequence ID" value="MED6279021.1"/>
    <property type="molecule type" value="Genomic_DNA"/>
</dbReference>
<dbReference type="CDD" id="cd00063">
    <property type="entry name" value="FN3"/>
    <property type="match status" value="1"/>
</dbReference>
<dbReference type="Gene3D" id="2.60.40.10">
    <property type="entry name" value="Immunoglobulins"/>
    <property type="match status" value="1"/>
</dbReference>
<evidence type="ECO:0000259" key="1">
    <source>
        <dbReference type="PROSITE" id="PS50853"/>
    </source>
</evidence>
<protein>
    <recommendedName>
        <fullName evidence="1">Fibronectin type-III domain-containing protein</fullName>
    </recommendedName>
</protein>
<proteinExistence type="predicted"/>
<accession>A0ABU7DVF2</accession>
<keyword evidence="3" id="KW-1185">Reference proteome</keyword>
<evidence type="ECO:0000313" key="2">
    <source>
        <dbReference type="EMBL" id="MED6279021.1"/>
    </source>
</evidence>
<sequence length="118" mass="13098">IWCCVFQSVCSSEPESIQAAPQNLSSLLVIWERPRAVYDANIEKYSITYRLANAEDSAWSEYLTDGYQDTGAILNDLLTNSTYNVRVVAICTNGLRGLVSDLLTVFMPINDPGKSDRA</sequence>
<gene>
    <name evidence="2" type="ORF">CHARACLAT_030209</name>
</gene>
<comment type="caution">
    <text evidence="2">The sequence shown here is derived from an EMBL/GenBank/DDBJ whole genome shotgun (WGS) entry which is preliminary data.</text>
</comment>
<dbReference type="InterPro" id="IPR003961">
    <property type="entry name" value="FN3_dom"/>
</dbReference>
<dbReference type="SUPFAM" id="SSF49265">
    <property type="entry name" value="Fibronectin type III"/>
    <property type="match status" value="1"/>
</dbReference>
<dbReference type="Pfam" id="PF00041">
    <property type="entry name" value="fn3"/>
    <property type="match status" value="1"/>
</dbReference>
<reference evidence="2 3" key="1">
    <citation type="submission" date="2021-06" db="EMBL/GenBank/DDBJ databases">
        <authorList>
            <person name="Palmer J.M."/>
        </authorList>
    </citation>
    <scope>NUCLEOTIDE SEQUENCE [LARGE SCALE GENOMIC DNA]</scope>
    <source>
        <strain evidence="2 3">CL_MEX2019</strain>
        <tissue evidence="2">Muscle</tissue>
    </source>
</reference>
<name>A0ABU7DVF2_9TELE</name>
<dbReference type="SMART" id="SM00060">
    <property type="entry name" value="FN3"/>
    <property type="match status" value="1"/>
</dbReference>
<dbReference type="InterPro" id="IPR013783">
    <property type="entry name" value="Ig-like_fold"/>
</dbReference>
<dbReference type="InterPro" id="IPR036116">
    <property type="entry name" value="FN3_sf"/>
</dbReference>
<feature type="domain" description="Fibronectin type-III" evidence="1">
    <location>
        <begin position="13"/>
        <end position="110"/>
    </location>
</feature>
<feature type="non-terminal residue" evidence="2">
    <location>
        <position position="1"/>
    </location>
</feature>
<evidence type="ECO:0000313" key="3">
    <source>
        <dbReference type="Proteomes" id="UP001352852"/>
    </source>
</evidence>
<dbReference type="PROSITE" id="PS50853">
    <property type="entry name" value="FN3"/>
    <property type="match status" value="1"/>
</dbReference>